<evidence type="ECO:0000313" key="2">
    <source>
        <dbReference type="Proteomes" id="UP000297280"/>
    </source>
</evidence>
<keyword evidence="2" id="KW-1185">Reference proteome</keyword>
<dbReference type="Proteomes" id="UP000297280">
    <property type="component" value="Unassembled WGS sequence"/>
</dbReference>
<name>A0A4Z1L0W0_9HELO</name>
<comment type="caution">
    <text evidence="1">The sequence shown here is derived from an EMBL/GenBank/DDBJ whole genome shotgun (WGS) entry which is preliminary data.</text>
</comment>
<accession>A0A4Z1L0W0</accession>
<gene>
    <name evidence="1" type="ORF">BPOR_0065g00220</name>
</gene>
<protein>
    <submittedName>
        <fullName evidence="1">Uncharacterized protein</fullName>
    </submittedName>
</protein>
<dbReference type="EMBL" id="PQXO01000065">
    <property type="protein sequence ID" value="TGO90434.1"/>
    <property type="molecule type" value="Genomic_DNA"/>
</dbReference>
<proteinExistence type="predicted"/>
<dbReference type="AlphaFoldDB" id="A0A4Z1L0W0"/>
<organism evidence="1 2">
    <name type="scientific">Botrytis porri</name>
    <dbReference type="NCBI Taxonomy" id="87229"/>
    <lineage>
        <taxon>Eukaryota</taxon>
        <taxon>Fungi</taxon>
        <taxon>Dikarya</taxon>
        <taxon>Ascomycota</taxon>
        <taxon>Pezizomycotina</taxon>
        <taxon>Leotiomycetes</taxon>
        <taxon>Helotiales</taxon>
        <taxon>Sclerotiniaceae</taxon>
        <taxon>Botrytis</taxon>
    </lineage>
</organism>
<sequence length="75" mass="8622">MDRRRSTREGKDQKGKVAKVIFSLFILNWNSPSCTLPYILSSRPTRTAVADIMDYGASVKRSYCATLVYSRSWRD</sequence>
<evidence type="ECO:0000313" key="1">
    <source>
        <dbReference type="EMBL" id="TGO90434.1"/>
    </source>
</evidence>
<reference evidence="1 2" key="1">
    <citation type="submission" date="2017-12" db="EMBL/GenBank/DDBJ databases">
        <title>Comparative genomics of Botrytis spp.</title>
        <authorList>
            <person name="Valero-Jimenez C.A."/>
            <person name="Tapia P."/>
            <person name="Veloso J."/>
            <person name="Silva-Moreno E."/>
            <person name="Staats M."/>
            <person name="Valdes J.H."/>
            <person name="Van Kan J.A.L."/>
        </authorList>
    </citation>
    <scope>NUCLEOTIDE SEQUENCE [LARGE SCALE GENOMIC DNA]</scope>
    <source>
        <strain evidence="1 2">MUCL3349</strain>
    </source>
</reference>